<evidence type="ECO:0000259" key="6">
    <source>
        <dbReference type="PROSITE" id="PS50110"/>
    </source>
</evidence>
<keyword evidence="3" id="KW-0804">Transcription</keyword>
<dbReference type="InterPro" id="IPR001789">
    <property type="entry name" value="Sig_transdc_resp-reg_receiver"/>
</dbReference>
<dbReference type="InterPro" id="IPR036388">
    <property type="entry name" value="WH-like_DNA-bd_sf"/>
</dbReference>
<dbReference type="InterPro" id="IPR039420">
    <property type="entry name" value="WalR-like"/>
</dbReference>
<evidence type="ECO:0000313" key="8">
    <source>
        <dbReference type="EMBL" id="XAO44872.1"/>
    </source>
</evidence>
<dbReference type="InterPro" id="IPR001867">
    <property type="entry name" value="OmpR/PhoB-type_DNA-bd"/>
</dbReference>
<evidence type="ECO:0000256" key="5">
    <source>
        <dbReference type="PROSITE-ProRule" id="PRU01091"/>
    </source>
</evidence>
<feature type="modified residue" description="4-aspartylphosphate" evidence="4">
    <location>
        <position position="52"/>
    </location>
</feature>
<evidence type="ECO:0000256" key="4">
    <source>
        <dbReference type="PROSITE-ProRule" id="PRU00169"/>
    </source>
</evidence>
<dbReference type="PANTHER" id="PTHR48111:SF67">
    <property type="entry name" value="TRANSCRIPTIONAL REGULATORY PROTEIN TCTD"/>
    <property type="match status" value="1"/>
</dbReference>
<reference evidence="8 9" key="1">
    <citation type="submission" date="2023-05" db="EMBL/GenBank/DDBJ databases">
        <title>Glutamicibacter sp. B1, complete genome.</title>
        <authorList>
            <person name="Long Y.H."/>
            <person name="Fang T."/>
            <person name="Li X.Y."/>
        </authorList>
    </citation>
    <scope>NUCLEOTIDE SEQUENCE [LARGE SCALE GENOMIC DNA]</scope>
    <source>
        <strain evidence="8 9">B1</strain>
    </source>
</reference>
<dbReference type="GO" id="GO:0000156">
    <property type="term" value="F:phosphorelay response regulator activity"/>
    <property type="evidence" value="ECO:0007669"/>
    <property type="project" value="TreeGrafter"/>
</dbReference>
<dbReference type="Pfam" id="PF00486">
    <property type="entry name" value="Trans_reg_C"/>
    <property type="match status" value="1"/>
</dbReference>
<dbReference type="GO" id="GO:0000976">
    <property type="term" value="F:transcription cis-regulatory region binding"/>
    <property type="evidence" value="ECO:0007669"/>
    <property type="project" value="TreeGrafter"/>
</dbReference>
<dbReference type="AlphaFoldDB" id="A0AAU6WBF1"/>
<feature type="domain" description="OmpR/PhoB-type" evidence="7">
    <location>
        <begin position="128"/>
        <end position="223"/>
    </location>
</feature>
<dbReference type="PROSITE" id="PS51755">
    <property type="entry name" value="OMPR_PHOB"/>
    <property type="match status" value="1"/>
</dbReference>
<proteinExistence type="predicted"/>
<accession>A0AAU6WBF1</accession>
<dbReference type="InterPro" id="IPR016032">
    <property type="entry name" value="Sig_transdc_resp-reg_C-effctor"/>
</dbReference>
<evidence type="ECO:0000256" key="3">
    <source>
        <dbReference type="ARBA" id="ARBA00023163"/>
    </source>
</evidence>
<sequence length="225" mass="24269">MPRILIVEDDPMIGSVLTSRLSEDGHVVQLLTDGPSAKLYSQFGDFDIILLDLGLPGLGGLEVLRAVRESQGADKGPSVIVTTARGQIDDRVKGLDLGADDYLVKPFAYEELQARIRAVGRRGSVHRGAVLRAAGLTLDETSATATGIDGQENSLTRRELALLRALMLHAGQVLSRAQLEAQVYDDEVDIESNAIDFLIGKLRVKLGAKAIKNVRGLGWMVVKES</sequence>
<dbReference type="RefSeq" id="WP_345469996.1">
    <property type="nucleotide sequence ID" value="NZ_CP125942.1"/>
</dbReference>
<keyword evidence="4" id="KW-0597">Phosphoprotein</keyword>
<dbReference type="SMART" id="SM00448">
    <property type="entry name" value="REC"/>
    <property type="match status" value="1"/>
</dbReference>
<name>A0AAU6WBF1_9MICC</name>
<dbReference type="PANTHER" id="PTHR48111">
    <property type="entry name" value="REGULATOR OF RPOS"/>
    <property type="match status" value="1"/>
</dbReference>
<dbReference type="Gene3D" id="6.10.250.690">
    <property type="match status" value="1"/>
</dbReference>
<dbReference type="CDD" id="cd00383">
    <property type="entry name" value="trans_reg_C"/>
    <property type="match status" value="1"/>
</dbReference>
<evidence type="ECO:0000313" key="9">
    <source>
        <dbReference type="Proteomes" id="UP001486888"/>
    </source>
</evidence>
<dbReference type="GO" id="GO:0005829">
    <property type="term" value="C:cytosol"/>
    <property type="evidence" value="ECO:0007669"/>
    <property type="project" value="TreeGrafter"/>
</dbReference>
<dbReference type="Proteomes" id="UP001486888">
    <property type="component" value="Chromosome"/>
</dbReference>
<dbReference type="PROSITE" id="PS50110">
    <property type="entry name" value="RESPONSE_REGULATORY"/>
    <property type="match status" value="1"/>
</dbReference>
<dbReference type="KEGG" id="gey:QMQ05_10940"/>
<keyword evidence="2 5" id="KW-0238">DNA-binding</keyword>
<feature type="DNA-binding region" description="OmpR/PhoB-type" evidence="5">
    <location>
        <begin position="128"/>
        <end position="223"/>
    </location>
</feature>
<keyword evidence="1" id="KW-0805">Transcription regulation</keyword>
<dbReference type="GO" id="GO:0032993">
    <property type="term" value="C:protein-DNA complex"/>
    <property type="evidence" value="ECO:0007669"/>
    <property type="project" value="TreeGrafter"/>
</dbReference>
<protein>
    <submittedName>
        <fullName evidence="8">Response regulator transcription factor</fullName>
    </submittedName>
</protein>
<dbReference type="Pfam" id="PF00072">
    <property type="entry name" value="Response_reg"/>
    <property type="match status" value="1"/>
</dbReference>
<feature type="domain" description="Response regulatory" evidence="6">
    <location>
        <begin position="3"/>
        <end position="120"/>
    </location>
</feature>
<dbReference type="Gene3D" id="1.10.10.10">
    <property type="entry name" value="Winged helix-like DNA-binding domain superfamily/Winged helix DNA-binding domain"/>
    <property type="match status" value="1"/>
</dbReference>
<dbReference type="EMBL" id="CP125942">
    <property type="protein sequence ID" value="XAO44872.1"/>
    <property type="molecule type" value="Genomic_DNA"/>
</dbReference>
<dbReference type="SMART" id="SM00862">
    <property type="entry name" value="Trans_reg_C"/>
    <property type="match status" value="1"/>
</dbReference>
<organism evidence="8 9">
    <name type="scientific">Glutamicibacter ectropisis</name>
    <dbReference type="NCBI Taxonomy" id="3046593"/>
    <lineage>
        <taxon>Bacteria</taxon>
        <taxon>Bacillati</taxon>
        <taxon>Actinomycetota</taxon>
        <taxon>Actinomycetes</taxon>
        <taxon>Micrococcales</taxon>
        <taxon>Micrococcaceae</taxon>
        <taxon>Glutamicibacter</taxon>
    </lineage>
</organism>
<dbReference type="Gene3D" id="3.40.50.2300">
    <property type="match status" value="1"/>
</dbReference>
<evidence type="ECO:0000256" key="2">
    <source>
        <dbReference type="ARBA" id="ARBA00023125"/>
    </source>
</evidence>
<keyword evidence="9" id="KW-1185">Reference proteome</keyword>
<evidence type="ECO:0000259" key="7">
    <source>
        <dbReference type="PROSITE" id="PS51755"/>
    </source>
</evidence>
<dbReference type="SUPFAM" id="SSF46894">
    <property type="entry name" value="C-terminal effector domain of the bipartite response regulators"/>
    <property type="match status" value="1"/>
</dbReference>
<dbReference type="InterPro" id="IPR011006">
    <property type="entry name" value="CheY-like_superfamily"/>
</dbReference>
<gene>
    <name evidence="8" type="ORF">QMQ05_10940</name>
</gene>
<evidence type="ECO:0000256" key="1">
    <source>
        <dbReference type="ARBA" id="ARBA00023015"/>
    </source>
</evidence>
<dbReference type="GO" id="GO:0006355">
    <property type="term" value="P:regulation of DNA-templated transcription"/>
    <property type="evidence" value="ECO:0007669"/>
    <property type="project" value="InterPro"/>
</dbReference>
<dbReference type="SUPFAM" id="SSF52172">
    <property type="entry name" value="CheY-like"/>
    <property type="match status" value="1"/>
</dbReference>